<dbReference type="EMBL" id="VUJU01000020">
    <property type="protein sequence ID" value="KAF0773921.1"/>
    <property type="molecule type" value="Genomic_DNA"/>
</dbReference>
<dbReference type="OrthoDB" id="6614977at2759"/>
<dbReference type="PANTHER" id="PTHR21143:SF133">
    <property type="entry name" value="GUSTATORY AND PHEROMONE RECEPTOR 32A-RELATED"/>
    <property type="match status" value="1"/>
</dbReference>
<dbReference type="GO" id="GO:0008049">
    <property type="term" value="P:male courtship behavior"/>
    <property type="evidence" value="ECO:0007669"/>
    <property type="project" value="TreeGrafter"/>
</dbReference>
<feature type="transmembrane region" description="Helical" evidence="1">
    <location>
        <begin position="25"/>
        <end position="47"/>
    </location>
</feature>
<evidence type="ECO:0000313" key="3">
    <source>
        <dbReference type="Proteomes" id="UP000478052"/>
    </source>
</evidence>
<dbReference type="GO" id="GO:0030425">
    <property type="term" value="C:dendrite"/>
    <property type="evidence" value="ECO:0007669"/>
    <property type="project" value="TreeGrafter"/>
</dbReference>
<feature type="transmembrane region" description="Helical" evidence="1">
    <location>
        <begin position="113"/>
        <end position="137"/>
    </location>
</feature>
<dbReference type="GO" id="GO:0007635">
    <property type="term" value="P:chemosensory behavior"/>
    <property type="evidence" value="ECO:0007669"/>
    <property type="project" value="TreeGrafter"/>
</dbReference>
<keyword evidence="3" id="KW-1185">Reference proteome</keyword>
<accession>A0A6G0ZSE1</accession>
<keyword evidence="2" id="KW-0675">Receptor</keyword>
<dbReference type="PANTHER" id="PTHR21143">
    <property type="entry name" value="INVERTEBRATE GUSTATORY RECEPTOR"/>
    <property type="match status" value="1"/>
</dbReference>
<sequence length="464" mass="53778">MWLIRIFWTLCGVFTVDMSHNRFQYAYSALLIATCVYNFVNASYVICKLDHWCVTFSSTLTGVYDRVLSSTAFLSRIAVVYECEPNMSRYRATIRAFEAYSPPSAAELRRHGAFSLTVVAACLAVIVPTNTISIYYLCRYELNSDASFIVYHLFMYVQNLSMCCIETQFVVQCFKVYTKFRGINDDLKRLKDENVNRSEYPFMCPAPPMSRFRLHRHCGRLATGHLQQPSPPPPPSAVIYDKEFCRARPPGRRPMADAVELLRIKHWLIRQSIEALNNLFGAHMGLSVFYLWLMALFDIYYEMFYNYRSELLVYFWLLQYTLRLLMIILMAHFTTKQLQLFINQICSSSTEFNAYDFFTLNTQVIKSAIAAGATCLVILVQFHSGYVAAQREFRLHFNLKRYDSVPSVKVIKIWITNFEETGPALKKKPVRQKTIRTPENVVAVQHKSTFVFSKDLSLRAYCAC</sequence>
<feature type="transmembrane region" description="Helical" evidence="1">
    <location>
        <begin position="313"/>
        <end position="333"/>
    </location>
</feature>
<reference evidence="2 3" key="1">
    <citation type="submission" date="2019-08" db="EMBL/GenBank/DDBJ databases">
        <title>Whole genome of Aphis craccivora.</title>
        <authorList>
            <person name="Voronova N.V."/>
            <person name="Shulinski R.S."/>
            <person name="Bandarenka Y.V."/>
            <person name="Zhorov D.G."/>
            <person name="Warner D."/>
        </authorList>
    </citation>
    <scope>NUCLEOTIDE SEQUENCE [LARGE SCALE GENOMIC DNA]</scope>
    <source>
        <strain evidence="2">180601</strain>
        <tissue evidence="2">Whole Body</tissue>
    </source>
</reference>
<dbReference type="Proteomes" id="UP000478052">
    <property type="component" value="Unassembled WGS sequence"/>
</dbReference>
<keyword evidence="1" id="KW-0812">Transmembrane</keyword>
<feature type="transmembrane region" description="Helical" evidence="1">
    <location>
        <begin position="149"/>
        <end position="171"/>
    </location>
</feature>
<keyword evidence="1" id="KW-1133">Transmembrane helix</keyword>
<feature type="transmembrane region" description="Helical" evidence="1">
    <location>
        <begin position="279"/>
        <end position="301"/>
    </location>
</feature>
<comment type="caution">
    <text evidence="2">The sequence shown here is derived from an EMBL/GenBank/DDBJ whole genome shotgun (WGS) entry which is preliminary data.</text>
</comment>
<protein>
    <submittedName>
        <fullName evidence="2">Gustatory receptor</fullName>
    </submittedName>
</protein>
<name>A0A6G0ZSE1_APHCR</name>
<keyword evidence="1" id="KW-0472">Membrane</keyword>
<evidence type="ECO:0000256" key="1">
    <source>
        <dbReference type="SAM" id="Phobius"/>
    </source>
</evidence>
<evidence type="ECO:0000313" key="2">
    <source>
        <dbReference type="EMBL" id="KAF0773921.1"/>
    </source>
</evidence>
<proteinExistence type="predicted"/>
<gene>
    <name evidence="2" type="ORF">FWK35_00000145</name>
</gene>
<dbReference type="GO" id="GO:0043025">
    <property type="term" value="C:neuronal cell body"/>
    <property type="evidence" value="ECO:0007669"/>
    <property type="project" value="TreeGrafter"/>
</dbReference>
<dbReference type="AlphaFoldDB" id="A0A6G0ZSE1"/>
<dbReference type="GO" id="GO:0030424">
    <property type="term" value="C:axon"/>
    <property type="evidence" value="ECO:0007669"/>
    <property type="project" value="TreeGrafter"/>
</dbReference>
<organism evidence="2 3">
    <name type="scientific">Aphis craccivora</name>
    <name type="common">Cowpea aphid</name>
    <dbReference type="NCBI Taxonomy" id="307492"/>
    <lineage>
        <taxon>Eukaryota</taxon>
        <taxon>Metazoa</taxon>
        <taxon>Ecdysozoa</taxon>
        <taxon>Arthropoda</taxon>
        <taxon>Hexapoda</taxon>
        <taxon>Insecta</taxon>
        <taxon>Pterygota</taxon>
        <taxon>Neoptera</taxon>
        <taxon>Paraneoptera</taxon>
        <taxon>Hemiptera</taxon>
        <taxon>Sternorrhyncha</taxon>
        <taxon>Aphidomorpha</taxon>
        <taxon>Aphidoidea</taxon>
        <taxon>Aphididae</taxon>
        <taxon>Aphidini</taxon>
        <taxon>Aphis</taxon>
        <taxon>Aphis</taxon>
    </lineage>
</organism>